<dbReference type="Proteomes" id="UP001530400">
    <property type="component" value="Unassembled WGS sequence"/>
</dbReference>
<evidence type="ECO:0000259" key="1">
    <source>
        <dbReference type="Pfam" id="PF13191"/>
    </source>
</evidence>
<dbReference type="Gene3D" id="3.40.50.300">
    <property type="entry name" value="P-loop containing nucleotide triphosphate hydrolases"/>
    <property type="match status" value="1"/>
</dbReference>
<dbReference type="AlphaFoldDB" id="A0ABD3PIN8"/>
<dbReference type="Pfam" id="PF13191">
    <property type="entry name" value="AAA_16"/>
    <property type="match status" value="1"/>
</dbReference>
<name>A0ABD3PIN8_9STRA</name>
<comment type="caution">
    <text evidence="2">The sequence shown here is derived from an EMBL/GenBank/DDBJ whole genome shotgun (WGS) entry which is preliminary data.</text>
</comment>
<dbReference type="InterPro" id="IPR041664">
    <property type="entry name" value="AAA_16"/>
</dbReference>
<gene>
    <name evidence="2" type="ORF">ACHAWO_001104</name>
</gene>
<accession>A0ABD3PIN8</accession>
<sequence>MVDCIHADLRSSESYDTFLMLQQPDTCLSDVDLDNSSMTMLKLEETFFLRKKEYASLQSAYRPSMLGSPEVVIISGAAGMGKSTLARELGRFITANKGVFLVNLTNLTSQSLSPHYHQRSMIGVADQLGRMTPVF</sequence>
<reference evidence="2 3" key="1">
    <citation type="submission" date="2024-10" db="EMBL/GenBank/DDBJ databases">
        <title>Updated reference genomes for cyclostephanoid diatoms.</title>
        <authorList>
            <person name="Roberts W.R."/>
            <person name="Alverson A.J."/>
        </authorList>
    </citation>
    <scope>NUCLEOTIDE SEQUENCE [LARGE SCALE GENOMIC DNA]</scope>
    <source>
        <strain evidence="2 3">AJA010-31</strain>
    </source>
</reference>
<protein>
    <recommendedName>
        <fullName evidence="1">Orc1-like AAA ATPase domain-containing protein</fullName>
    </recommendedName>
</protein>
<dbReference type="SUPFAM" id="SSF52540">
    <property type="entry name" value="P-loop containing nucleoside triphosphate hydrolases"/>
    <property type="match status" value="1"/>
</dbReference>
<feature type="domain" description="Orc1-like AAA ATPase" evidence="1">
    <location>
        <begin position="47"/>
        <end position="102"/>
    </location>
</feature>
<evidence type="ECO:0000313" key="2">
    <source>
        <dbReference type="EMBL" id="KAL3787955.1"/>
    </source>
</evidence>
<dbReference type="CDD" id="cd00267">
    <property type="entry name" value="ABC_ATPase"/>
    <property type="match status" value="1"/>
</dbReference>
<organism evidence="2 3">
    <name type="scientific">Cyclotella atomus</name>
    <dbReference type="NCBI Taxonomy" id="382360"/>
    <lineage>
        <taxon>Eukaryota</taxon>
        <taxon>Sar</taxon>
        <taxon>Stramenopiles</taxon>
        <taxon>Ochrophyta</taxon>
        <taxon>Bacillariophyta</taxon>
        <taxon>Coscinodiscophyceae</taxon>
        <taxon>Thalassiosirophycidae</taxon>
        <taxon>Stephanodiscales</taxon>
        <taxon>Stephanodiscaceae</taxon>
        <taxon>Cyclotella</taxon>
    </lineage>
</organism>
<dbReference type="InterPro" id="IPR027417">
    <property type="entry name" value="P-loop_NTPase"/>
</dbReference>
<evidence type="ECO:0000313" key="3">
    <source>
        <dbReference type="Proteomes" id="UP001530400"/>
    </source>
</evidence>
<keyword evidence="3" id="KW-1185">Reference proteome</keyword>
<dbReference type="EMBL" id="JALLPJ020000591">
    <property type="protein sequence ID" value="KAL3787955.1"/>
    <property type="molecule type" value="Genomic_DNA"/>
</dbReference>
<proteinExistence type="predicted"/>